<dbReference type="GeneID" id="19252028"/>
<sequence>METSIGDAERSAPDVNRPTTASDLNRLKPEAAQYRGTQGSFGFWRNSRPDANQLAAALDLKRPGTEAIQHPVTQGSFTNRESPYAESYQRETLPDIVSPIEASDLAWAPDNMPSEPPHDSTSMPTSDTQDSINSMMKGQGSFGPLPRPNPTTCEVKFAPDMMATQGFFTDSEIPYPSAYELEVASKKGLCAFISKIFRCG</sequence>
<organism evidence="3">
    <name type="scientific">Metarhizium acridum (strain CQMa 102)</name>
    <dbReference type="NCBI Taxonomy" id="655827"/>
    <lineage>
        <taxon>Eukaryota</taxon>
        <taxon>Fungi</taxon>
        <taxon>Dikarya</taxon>
        <taxon>Ascomycota</taxon>
        <taxon>Pezizomycotina</taxon>
        <taxon>Sordariomycetes</taxon>
        <taxon>Hypocreomycetidae</taxon>
        <taxon>Hypocreales</taxon>
        <taxon>Clavicipitaceae</taxon>
        <taxon>Metarhizium</taxon>
    </lineage>
</organism>
<name>E9ECW9_METAQ</name>
<accession>E9ECW9</accession>
<gene>
    <name evidence="2" type="ORF">MAC_07717</name>
</gene>
<evidence type="ECO:0000256" key="1">
    <source>
        <dbReference type="SAM" id="MobiDB-lite"/>
    </source>
</evidence>
<feature type="compositionally biased region" description="Polar residues" evidence="1">
    <location>
        <begin position="119"/>
        <end position="130"/>
    </location>
</feature>
<dbReference type="Proteomes" id="UP000002499">
    <property type="component" value="Unassembled WGS sequence"/>
</dbReference>
<evidence type="ECO:0000313" key="2">
    <source>
        <dbReference type="EMBL" id="EFY86263.1"/>
    </source>
</evidence>
<keyword evidence="3" id="KW-1185">Reference proteome</keyword>
<dbReference type="EMBL" id="GL698552">
    <property type="protein sequence ID" value="EFY86263.1"/>
    <property type="molecule type" value="Genomic_DNA"/>
</dbReference>
<dbReference type="AlphaFoldDB" id="E9ECW9"/>
<dbReference type="HOGENOM" id="CLU_1366529_0_0_1"/>
<protein>
    <submittedName>
        <fullName evidence="2">Uncharacterized protein</fullName>
    </submittedName>
</protein>
<feature type="region of interest" description="Disordered" evidence="1">
    <location>
        <begin position="109"/>
        <end position="130"/>
    </location>
</feature>
<evidence type="ECO:0000313" key="3">
    <source>
        <dbReference type="Proteomes" id="UP000002499"/>
    </source>
</evidence>
<feature type="region of interest" description="Disordered" evidence="1">
    <location>
        <begin position="1"/>
        <end position="32"/>
    </location>
</feature>
<proteinExistence type="predicted"/>
<reference evidence="2 3" key="1">
    <citation type="journal article" date="2011" name="PLoS Genet.">
        <title>Genome sequencing and comparative transcriptomics of the model entomopathogenic fungi Metarhizium anisopliae and M. acridum.</title>
        <authorList>
            <person name="Gao Q."/>
            <person name="Jin K."/>
            <person name="Ying S.H."/>
            <person name="Zhang Y."/>
            <person name="Xiao G."/>
            <person name="Shang Y."/>
            <person name="Duan Z."/>
            <person name="Hu X."/>
            <person name="Xie X.Q."/>
            <person name="Zhou G."/>
            <person name="Peng G."/>
            <person name="Luo Z."/>
            <person name="Huang W."/>
            <person name="Wang B."/>
            <person name="Fang W."/>
            <person name="Wang S."/>
            <person name="Zhong Y."/>
            <person name="Ma L.J."/>
            <person name="St Leger R.J."/>
            <person name="Zhao G.P."/>
            <person name="Pei Y."/>
            <person name="Feng M.G."/>
            <person name="Xia Y."/>
            <person name="Wang C."/>
        </authorList>
    </citation>
    <scope>NUCLEOTIDE SEQUENCE [LARGE SCALE GENOMIC DNA]</scope>
    <source>
        <strain evidence="2 3">CQMa 102</strain>
    </source>
</reference>
<dbReference type="KEGG" id="maw:19252028"/>
<dbReference type="InParanoid" id="E9ECW9"/>